<keyword evidence="2 10" id="KW-1003">Cell membrane</keyword>
<organism evidence="11 12">
    <name type="scientific">Corynebacterium atypicum</name>
    <dbReference type="NCBI Taxonomy" id="191610"/>
    <lineage>
        <taxon>Bacteria</taxon>
        <taxon>Bacillati</taxon>
        <taxon>Actinomycetota</taxon>
        <taxon>Actinomycetes</taxon>
        <taxon>Mycobacteriales</taxon>
        <taxon>Corynebacteriaceae</taxon>
        <taxon>Corynebacterium</taxon>
    </lineage>
</organism>
<dbReference type="Pfam" id="PF02537">
    <property type="entry name" value="CRCB"/>
    <property type="match status" value="1"/>
</dbReference>
<protein>
    <recommendedName>
        <fullName evidence="10">Fluoride-specific ion channel FluC</fullName>
    </recommendedName>
</protein>
<dbReference type="EMBL" id="CP008944">
    <property type="protein sequence ID" value="AIG64627.1"/>
    <property type="molecule type" value="Genomic_DNA"/>
</dbReference>
<evidence type="ECO:0000256" key="10">
    <source>
        <dbReference type="HAMAP-Rule" id="MF_00454"/>
    </source>
</evidence>
<comment type="activity regulation">
    <text evidence="10">Na(+) is not transported, but it plays an essential structural role and its presence is essential for fluoride channel function.</text>
</comment>
<evidence type="ECO:0000256" key="1">
    <source>
        <dbReference type="ARBA" id="ARBA00004651"/>
    </source>
</evidence>
<feature type="transmembrane region" description="Helical" evidence="10">
    <location>
        <begin position="35"/>
        <end position="53"/>
    </location>
</feature>
<feature type="binding site" evidence="10">
    <location>
        <position position="67"/>
    </location>
    <ligand>
        <name>Na(+)</name>
        <dbReference type="ChEBI" id="CHEBI:29101"/>
        <note>structural</note>
    </ligand>
</feature>
<keyword evidence="10" id="KW-0915">Sodium</keyword>
<comment type="function">
    <text evidence="9 10">Fluoride-specific ion channel. Important for reducing fluoride concentration in the cell, thus reducing its toxicity.</text>
</comment>
<name>A0ABN4DGH4_9CORY</name>
<sequence length="114" mass="11546">MILHAGVILALVLCTGALGGAVRYLLARLPGGLTGTWLANILGSFAAGLAFGLDGLAHTVLAAGFAGAVSTLSTLAQELGGLIKHRHFLRFAYYLVVTIAGGLVFAELGLVLSA</sequence>
<comment type="catalytic activity">
    <reaction evidence="8">
        <text>fluoride(in) = fluoride(out)</text>
        <dbReference type="Rhea" id="RHEA:76159"/>
        <dbReference type="ChEBI" id="CHEBI:17051"/>
    </reaction>
    <physiologicalReaction direction="left-to-right" evidence="8">
        <dbReference type="Rhea" id="RHEA:76160"/>
    </physiologicalReaction>
</comment>
<keyword evidence="4 10" id="KW-1133">Transmembrane helix</keyword>
<dbReference type="Proteomes" id="UP000028504">
    <property type="component" value="Chromosome"/>
</dbReference>
<keyword evidence="12" id="KW-1185">Reference proteome</keyword>
<dbReference type="InterPro" id="IPR003691">
    <property type="entry name" value="FluC"/>
</dbReference>
<evidence type="ECO:0000313" key="12">
    <source>
        <dbReference type="Proteomes" id="UP000028504"/>
    </source>
</evidence>
<evidence type="ECO:0000256" key="5">
    <source>
        <dbReference type="ARBA" id="ARBA00023136"/>
    </source>
</evidence>
<feature type="transmembrane region" description="Helical" evidence="10">
    <location>
        <begin position="60"/>
        <end position="79"/>
    </location>
</feature>
<keyword evidence="10" id="KW-0813">Transport</keyword>
<evidence type="ECO:0000256" key="8">
    <source>
        <dbReference type="ARBA" id="ARBA00035585"/>
    </source>
</evidence>
<evidence type="ECO:0000256" key="6">
    <source>
        <dbReference type="ARBA" id="ARBA00023303"/>
    </source>
</evidence>
<gene>
    <name evidence="10" type="primary">fluC</name>
    <name evidence="10" type="synonym">crcB</name>
    <name evidence="11" type="ORF">CATYP_08635</name>
</gene>
<evidence type="ECO:0000256" key="9">
    <source>
        <dbReference type="ARBA" id="ARBA00049940"/>
    </source>
</evidence>
<evidence type="ECO:0000256" key="2">
    <source>
        <dbReference type="ARBA" id="ARBA00022475"/>
    </source>
</evidence>
<keyword evidence="10" id="KW-0406">Ion transport</keyword>
<keyword evidence="10" id="KW-0479">Metal-binding</keyword>
<keyword evidence="3 10" id="KW-0812">Transmembrane</keyword>
<evidence type="ECO:0000256" key="3">
    <source>
        <dbReference type="ARBA" id="ARBA00022692"/>
    </source>
</evidence>
<feature type="binding site" evidence="10">
    <location>
        <position position="70"/>
    </location>
    <ligand>
        <name>Na(+)</name>
        <dbReference type="ChEBI" id="CHEBI:29101"/>
        <note>structural</note>
    </ligand>
</feature>
<reference evidence="11 12" key="1">
    <citation type="submission" date="2014-07" db="EMBL/GenBank/DDBJ databases">
        <title>Complete genome sequence of Corynebacterium atypicum DSM 44849: identifiction of the mycolic acid biosynthesis genes.</title>
        <authorList>
            <person name="Tippelt A."/>
            <person name="Mollmann S."/>
            <person name="Albersmeier A."/>
            <person name="Jaenicke S."/>
            <person name="Ruckert C."/>
            <person name="Tauch A."/>
        </authorList>
    </citation>
    <scope>NUCLEOTIDE SEQUENCE [LARGE SCALE GENOMIC DNA]</scope>
    <source>
        <strain evidence="11 12">R2070</strain>
    </source>
</reference>
<keyword evidence="6 10" id="KW-0407">Ion channel</keyword>
<proteinExistence type="inferred from homology"/>
<accession>A0ABN4DGH4</accession>
<keyword evidence="5 10" id="KW-0472">Membrane</keyword>
<evidence type="ECO:0000256" key="7">
    <source>
        <dbReference type="ARBA" id="ARBA00035120"/>
    </source>
</evidence>
<evidence type="ECO:0000313" key="11">
    <source>
        <dbReference type="EMBL" id="AIG64627.1"/>
    </source>
</evidence>
<dbReference type="PANTHER" id="PTHR28259">
    <property type="entry name" value="FLUORIDE EXPORT PROTEIN 1-RELATED"/>
    <property type="match status" value="1"/>
</dbReference>
<comment type="similarity">
    <text evidence="7 10">Belongs to the fluoride channel Fluc/FEX (TC 1.A.43) family.</text>
</comment>
<evidence type="ECO:0000256" key="4">
    <source>
        <dbReference type="ARBA" id="ARBA00022989"/>
    </source>
</evidence>
<feature type="transmembrane region" description="Helical" evidence="10">
    <location>
        <begin position="91"/>
        <end position="112"/>
    </location>
</feature>
<comment type="subcellular location">
    <subcellularLocation>
        <location evidence="1 10">Cell membrane</location>
        <topology evidence="1 10">Multi-pass membrane protein</topology>
    </subcellularLocation>
</comment>
<dbReference type="PANTHER" id="PTHR28259:SF1">
    <property type="entry name" value="FLUORIDE EXPORT PROTEIN 1-RELATED"/>
    <property type="match status" value="1"/>
</dbReference>
<dbReference type="HAMAP" id="MF_00454">
    <property type="entry name" value="FluC"/>
    <property type="match status" value="1"/>
</dbReference>
<dbReference type="RefSeq" id="WP_038606552.1">
    <property type="nucleotide sequence ID" value="NZ_CP008944.1"/>
</dbReference>